<keyword evidence="2" id="KW-1185">Reference proteome</keyword>
<dbReference type="Proteomes" id="UP000671862">
    <property type="component" value="Chromosome"/>
</dbReference>
<dbReference type="EMBL" id="CP071446">
    <property type="protein sequence ID" value="QTA37848.1"/>
    <property type="molecule type" value="Genomic_DNA"/>
</dbReference>
<dbReference type="RefSeq" id="WP_207566569.1">
    <property type="nucleotide sequence ID" value="NZ_CP071446.1"/>
</dbReference>
<protein>
    <recommendedName>
        <fullName evidence="3">RNase NYN domain-containing protein</fullName>
    </recommendedName>
</protein>
<sequence length="305" mass="36205">MIYSNAFINRVKELQIKRSVIYEILKNISLFNKNYAKVLQRNMEGPITQKILKVDPTMFSFYVHNLLYGKGKVLDRLLEFNSIGITINEAAEILFWANPKKYPFPKPAYKSFYKFLKEEQKRLIKENLSDFLELYAYDTCSKHEDSLLKSIKEEVKRLSIYEDLSDVEWLRELITYLDPISKEEIRKLTVHPYIKRALFSKPKGPAVLDGSNIIFWSFPPNEANIELVIEKLGTIRDFYFPFYIVFDKNIKYKFNSKYFRHPNTYFHSPADELILSLAKEKKGVIISKDKFKEWNSNIKRLEFKV</sequence>
<evidence type="ECO:0000313" key="2">
    <source>
        <dbReference type="Proteomes" id="UP000671862"/>
    </source>
</evidence>
<evidence type="ECO:0000313" key="1">
    <source>
        <dbReference type="EMBL" id="QTA37848.1"/>
    </source>
</evidence>
<organism evidence="1 2">
    <name type="scientific">Thermosipho ferrireducens</name>
    <dbReference type="NCBI Taxonomy" id="2571116"/>
    <lineage>
        <taxon>Bacteria</taxon>
        <taxon>Thermotogati</taxon>
        <taxon>Thermotogota</taxon>
        <taxon>Thermotogae</taxon>
        <taxon>Thermotogales</taxon>
        <taxon>Fervidobacteriaceae</taxon>
        <taxon>Thermosipho</taxon>
    </lineage>
</organism>
<name>A0ABX7S926_9BACT</name>
<reference evidence="1 2" key="1">
    <citation type="submission" date="2021-03" db="EMBL/GenBank/DDBJ databases">
        <title>Thermosipho ferrireducens sp.nov., an anaerobic thermophilic iron-reducing bacterium isolated from a deep-sea hydrothermal sulfide deposits.</title>
        <authorList>
            <person name="Zeng X."/>
            <person name="Chen Y."/>
            <person name="Shao Z."/>
        </authorList>
    </citation>
    <scope>NUCLEOTIDE SEQUENCE [LARGE SCALE GENOMIC DNA]</scope>
    <source>
        <strain evidence="1 2">JL129W03</strain>
    </source>
</reference>
<proteinExistence type="predicted"/>
<accession>A0ABX7S926</accession>
<evidence type="ECO:0008006" key="3">
    <source>
        <dbReference type="Google" id="ProtNLM"/>
    </source>
</evidence>
<gene>
    <name evidence="1" type="ORF">JYK00_09015</name>
</gene>